<protein>
    <recommendedName>
        <fullName evidence="11">Nuclear receptor domain-containing protein</fullName>
    </recommendedName>
</protein>
<dbReference type="Pfam" id="PF00105">
    <property type="entry name" value="zf-C4"/>
    <property type="match status" value="2"/>
</dbReference>
<dbReference type="PRINTS" id="PR01286">
    <property type="entry name" value="NORNUCRECPTR"/>
</dbReference>
<reference evidence="12 13" key="1">
    <citation type="journal article" date="2018" name="Mol. Genet. Genomics">
        <title>The red deer Cervus elaphus genome CerEla1.0: sequencing, annotating, genes, and chromosomes.</title>
        <authorList>
            <person name="Bana N.A."/>
            <person name="Nyiri A."/>
            <person name="Nagy J."/>
            <person name="Frank K."/>
            <person name="Nagy T."/>
            <person name="Steger V."/>
            <person name="Schiller M."/>
            <person name="Lakatos P."/>
            <person name="Sugar L."/>
            <person name="Horn P."/>
            <person name="Barta E."/>
            <person name="Orosz L."/>
        </authorList>
    </citation>
    <scope>NUCLEOTIDE SEQUENCE [LARGE SCALE GENOMIC DNA]</scope>
    <source>
        <strain evidence="12">Hungarian</strain>
    </source>
</reference>
<comment type="subcellular location">
    <subcellularLocation>
        <location evidence="1">Nucleus</location>
    </subcellularLocation>
</comment>
<evidence type="ECO:0000256" key="6">
    <source>
        <dbReference type="ARBA" id="ARBA00023125"/>
    </source>
</evidence>
<evidence type="ECO:0000256" key="8">
    <source>
        <dbReference type="ARBA" id="ARBA00023170"/>
    </source>
</evidence>
<keyword evidence="13" id="KW-1185">Reference proteome</keyword>
<feature type="region of interest" description="Disordered" evidence="10">
    <location>
        <begin position="337"/>
        <end position="396"/>
    </location>
</feature>
<keyword evidence="3" id="KW-0863">Zinc-finger</keyword>
<dbReference type="InterPro" id="IPR003072">
    <property type="entry name" value="NR4A3"/>
</dbReference>
<dbReference type="SUPFAM" id="SSF48508">
    <property type="entry name" value="Nuclear receptor ligand-binding domain"/>
    <property type="match status" value="1"/>
</dbReference>
<dbReference type="Proteomes" id="UP000242450">
    <property type="component" value="Chromosome 16"/>
</dbReference>
<keyword evidence="8" id="KW-0675">Receptor</keyword>
<evidence type="ECO:0000256" key="1">
    <source>
        <dbReference type="ARBA" id="ARBA00004123"/>
    </source>
</evidence>
<evidence type="ECO:0000256" key="10">
    <source>
        <dbReference type="SAM" id="MobiDB-lite"/>
    </source>
</evidence>
<evidence type="ECO:0000256" key="3">
    <source>
        <dbReference type="ARBA" id="ARBA00022771"/>
    </source>
</evidence>
<dbReference type="FunFam" id="3.30.50.10:FF:000116">
    <property type="entry name" value="Nuclear receptor subfamily 4, group A, member 1"/>
    <property type="match status" value="1"/>
</dbReference>
<dbReference type="PRINTS" id="PR00047">
    <property type="entry name" value="STROIDFINGER"/>
</dbReference>
<dbReference type="InterPro" id="IPR013088">
    <property type="entry name" value="Znf_NHR/GATA"/>
</dbReference>
<dbReference type="OrthoDB" id="5952118at2759"/>
<keyword evidence="4" id="KW-0862">Zinc</keyword>
<dbReference type="GO" id="GO:0005634">
    <property type="term" value="C:nucleus"/>
    <property type="evidence" value="ECO:0007669"/>
    <property type="project" value="UniProtKB-SubCell"/>
</dbReference>
<evidence type="ECO:0000256" key="5">
    <source>
        <dbReference type="ARBA" id="ARBA00023015"/>
    </source>
</evidence>
<evidence type="ECO:0000313" key="12">
    <source>
        <dbReference type="EMBL" id="OWK07242.1"/>
    </source>
</evidence>
<gene>
    <name evidence="12" type="ORF">Celaphus_00017189</name>
</gene>
<dbReference type="PANTHER" id="PTHR24085">
    <property type="entry name" value="NUCLEAR HORMONE RECEPTOR"/>
    <property type="match status" value="1"/>
</dbReference>
<sequence>ASALAFPPLGLTASPTASSLLGESPSLPSPPSRSSASGEGTCAVCGDNAACQHYGVRTCEGCKGFFKPPLRAAELVLQPEPLERTVQKNAKYVCLANKNCPVDKRRRNRCQYCRFQKCLSVGMVKEVVRTDSLKGRRGRLPSKPKSPLQQEASQPSPPSPPICMMNALVRALTDSTPRDLDYSRPTAEERSPASPIAETGPSAEPGGPAATSPSRPSPPPPRSASAGETPSPTIQRARYPPDMPCVQAQYSPSPPGSSYAAQTYGSDYTTEIMNPDYAKLTMDLGSTEIAATATTSLPSFSTFMEGYSSSYELKPSCLYQMQPSGPRPLIKMEQGRAHGYHHHHHEHHHQQQQQQQQPSIPPPSGPEDEVLPSTSMYFKQSPPSTPTTPGFPSQAGAMSNTAEDKFVFCNGLVLHRLQCLRGFGEWLDSIKDFSLSLQSLNLDIQALACLSALSMV</sequence>
<dbReference type="GO" id="GO:0071376">
    <property type="term" value="P:cellular response to corticotropin-releasing hormone stimulus"/>
    <property type="evidence" value="ECO:0007669"/>
    <property type="project" value="TreeGrafter"/>
</dbReference>
<feature type="region of interest" description="Disordered" evidence="10">
    <location>
        <begin position="1"/>
        <end position="34"/>
    </location>
</feature>
<feature type="non-terminal residue" evidence="12">
    <location>
        <position position="456"/>
    </location>
</feature>
<evidence type="ECO:0000313" key="13">
    <source>
        <dbReference type="Proteomes" id="UP000242450"/>
    </source>
</evidence>
<dbReference type="CDD" id="cd06969">
    <property type="entry name" value="NR_DBD_NGFI-B"/>
    <property type="match status" value="1"/>
</dbReference>
<feature type="region of interest" description="Disordered" evidence="10">
    <location>
        <begin position="130"/>
        <end position="163"/>
    </location>
</feature>
<evidence type="ECO:0000259" key="11">
    <source>
        <dbReference type="PROSITE" id="PS51030"/>
    </source>
</evidence>
<dbReference type="PROSITE" id="PS51030">
    <property type="entry name" value="NUCLEAR_REC_DBD_2"/>
    <property type="match status" value="1"/>
</dbReference>
<accession>A0A212CMX5</accession>
<comment type="caution">
    <text evidence="12">The sequence shown here is derived from an EMBL/GenBank/DDBJ whole genome shotgun (WGS) entry which is preliminary data.</text>
</comment>
<dbReference type="GO" id="GO:0035259">
    <property type="term" value="F:nuclear glucocorticoid receptor binding"/>
    <property type="evidence" value="ECO:0007669"/>
    <property type="project" value="TreeGrafter"/>
</dbReference>
<keyword evidence="5" id="KW-0805">Transcription regulation</keyword>
<feature type="domain" description="Nuclear receptor" evidence="11">
    <location>
        <begin position="39"/>
        <end position="130"/>
    </location>
</feature>
<dbReference type="GO" id="GO:0005667">
    <property type="term" value="C:transcription regulator complex"/>
    <property type="evidence" value="ECO:0007669"/>
    <property type="project" value="TreeGrafter"/>
</dbReference>
<feature type="compositionally biased region" description="Basic residues" evidence="10">
    <location>
        <begin position="338"/>
        <end position="350"/>
    </location>
</feature>
<feature type="compositionally biased region" description="Basic and acidic residues" evidence="10">
    <location>
        <begin position="176"/>
        <end position="191"/>
    </location>
</feature>
<feature type="compositionally biased region" description="Low complexity" evidence="10">
    <location>
        <begin position="247"/>
        <end position="262"/>
    </location>
</feature>
<keyword evidence="2" id="KW-0479">Metal-binding</keyword>
<dbReference type="PANTHER" id="PTHR24085:SF2">
    <property type="entry name" value="NUCLEAR RECEPTOR SUBFAMILY 4 GROUP A MEMBER 3"/>
    <property type="match status" value="1"/>
</dbReference>
<proteinExistence type="predicted"/>
<keyword evidence="7" id="KW-0804">Transcription</keyword>
<feature type="non-terminal residue" evidence="12">
    <location>
        <position position="1"/>
    </location>
</feature>
<keyword evidence="6" id="KW-0238">DNA-binding</keyword>
<evidence type="ECO:0000256" key="4">
    <source>
        <dbReference type="ARBA" id="ARBA00022833"/>
    </source>
</evidence>
<dbReference type="SMART" id="SM00399">
    <property type="entry name" value="ZnF_C4"/>
    <property type="match status" value="1"/>
</dbReference>
<dbReference type="InterPro" id="IPR003070">
    <property type="entry name" value="NR4A1-3"/>
</dbReference>
<dbReference type="Gene3D" id="1.10.565.10">
    <property type="entry name" value="Retinoid X Receptor"/>
    <property type="match status" value="1"/>
</dbReference>
<dbReference type="GO" id="GO:0000978">
    <property type="term" value="F:RNA polymerase II cis-regulatory region sequence-specific DNA binding"/>
    <property type="evidence" value="ECO:0007669"/>
    <property type="project" value="TreeGrafter"/>
</dbReference>
<feature type="compositionally biased region" description="Low complexity" evidence="10">
    <location>
        <begin position="205"/>
        <end position="214"/>
    </location>
</feature>
<keyword evidence="9" id="KW-0539">Nucleus</keyword>
<feature type="compositionally biased region" description="Low complexity" evidence="10">
    <location>
        <begin position="17"/>
        <end position="34"/>
    </location>
</feature>
<dbReference type="AlphaFoldDB" id="A0A212CMX5"/>
<dbReference type="Gene3D" id="3.30.50.10">
    <property type="entry name" value="Erythroid Transcription Factor GATA-1, subunit A"/>
    <property type="match status" value="1"/>
</dbReference>
<dbReference type="GO" id="GO:0004879">
    <property type="term" value="F:nuclear receptor activity"/>
    <property type="evidence" value="ECO:0007669"/>
    <property type="project" value="InterPro"/>
</dbReference>
<name>A0A212CMX5_CEREH</name>
<dbReference type="GO" id="GO:0008270">
    <property type="term" value="F:zinc ion binding"/>
    <property type="evidence" value="ECO:0007669"/>
    <property type="project" value="UniProtKB-KW"/>
</dbReference>
<dbReference type="EMBL" id="MKHE01000016">
    <property type="protein sequence ID" value="OWK07242.1"/>
    <property type="molecule type" value="Genomic_DNA"/>
</dbReference>
<dbReference type="InterPro" id="IPR001628">
    <property type="entry name" value="Znf_hrmn_rcpt"/>
</dbReference>
<dbReference type="PRINTS" id="PR01284">
    <property type="entry name" value="NUCLEARECPTR"/>
</dbReference>
<dbReference type="SUPFAM" id="SSF57716">
    <property type="entry name" value="Glucocorticoid receptor-like (DNA-binding domain)"/>
    <property type="match status" value="1"/>
</dbReference>
<evidence type="ECO:0000256" key="2">
    <source>
        <dbReference type="ARBA" id="ARBA00022723"/>
    </source>
</evidence>
<evidence type="ECO:0000256" key="9">
    <source>
        <dbReference type="ARBA" id="ARBA00023242"/>
    </source>
</evidence>
<evidence type="ECO:0000256" key="7">
    <source>
        <dbReference type="ARBA" id="ARBA00023163"/>
    </source>
</evidence>
<organism evidence="12 13">
    <name type="scientific">Cervus elaphus hippelaphus</name>
    <name type="common">European red deer</name>
    <dbReference type="NCBI Taxonomy" id="46360"/>
    <lineage>
        <taxon>Eukaryota</taxon>
        <taxon>Metazoa</taxon>
        <taxon>Chordata</taxon>
        <taxon>Craniata</taxon>
        <taxon>Vertebrata</taxon>
        <taxon>Euteleostomi</taxon>
        <taxon>Mammalia</taxon>
        <taxon>Eutheria</taxon>
        <taxon>Laurasiatheria</taxon>
        <taxon>Artiodactyla</taxon>
        <taxon>Ruminantia</taxon>
        <taxon>Pecora</taxon>
        <taxon>Cervidae</taxon>
        <taxon>Cervinae</taxon>
        <taxon>Cervus</taxon>
    </lineage>
</organism>
<feature type="region of interest" description="Disordered" evidence="10">
    <location>
        <begin position="176"/>
        <end position="262"/>
    </location>
</feature>
<dbReference type="InterPro" id="IPR035500">
    <property type="entry name" value="NHR-like_dom_sf"/>
</dbReference>